<name>X1KS36_9ZZZZ</name>
<gene>
    <name evidence="1" type="ORF">S06H3_19859</name>
</gene>
<dbReference type="AlphaFoldDB" id="X1KS36"/>
<comment type="caution">
    <text evidence="1">The sequence shown here is derived from an EMBL/GenBank/DDBJ whole genome shotgun (WGS) entry which is preliminary data.</text>
</comment>
<accession>X1KS36</accession>
<proteinExistence type="predicted"/>
<dbReference type="EMBL" id="BARV01010217">
    <property type="protein sequence ID" value="GAI09493.1"/>
    <property type="molecule type" value="Genomic_DNA"/>
</dbReference>
<organism evidence="1">
    <name type="scientific">marine sediment metagenome</name>
    <dbReference type="NCBI Taxonomy" id="412755"/>
    <lineage>
        <taxon>unclassified sequences</taxon>
        <taxon>metagenomes</taxon>
        <taxon>ecological metagenomes</taxon>
    </lineage>
</organism>
<sequence length="62" mass="6945">MMTVKELKEHLGRFPDDADVITRVFLNTGVVELVVTDKKGVLGAIAMSKEEELDATINRTIW</sequence>
<protein>
    <submittedName>
        <fullName evidence="1">Uncharacterized protein</fullName>
    </submittedName>
</protein>
<reference evidence="1" key="1">
    <citation type="journal article" date="2014" name="Front. Microbiol.">
        <title>High frequency of phylogenetically diverse reductive dehalogenase-homologous genes in deep subseafloor sedimentary metagenomes.</title>
        <authorList>
            <person name="Kawai M."/>
            <person name="Futagami T."/>
            <person name="Toyoda A."/>
            <person name="Takaki Y."/>
            <person name="Nishi S."/>
            <person name="Hori S."/>
            <person name="Arai W."/>
            <person name="Tsubouchi T."/>
            <person name="Morono Y."/>
            <person name="Uchiyama I."/>
            <person name="Ito T."/>
            <person name="Fujiyama A."/>
            <person name="Inagaki F."/>
            <person name="Takami H."/>
        </authorList>
    </citation>
    <scope>NUCLEOTIDE SEQUENCE</scope>
    <source>
        <strain evidence="1">Expedition CK06-06</strain>
    </source>
</reference>
<evidence type="ECO:0000313" key="1">
    <source>
        <dbReference type="EMBL" id="GAI09493.1"/>
    </source>
</evidence>